<feature type="transmembrane region" description="Helical" evidence="8">
    <location>
        <begin position="97"/>
        <end position="118"/>
    </location>
</feature>
<reference evidence="10" key="1">
    <citation type="submission" date="2021-02" db="EMBL/GenBank/DDBJ databases">
        <authorList>
            <person name="Nowell W R."/>
        </authorList>
    </citation>
    <scope>NUCLEOTIDE SEQUENCE</scope>
</reference>
<feature type="transmembrane region" description="Helical" evidence="8">
    <location>
        <begin position="182"/>
        <end position="204"/>
    </location>
</feature>
<gene>
    <name evidence="10" type="ORF">JYZ213_LOCUS25976</name>
    <name evidence="11" type="ORF">OXD698_LOCUS22459</name>
</gene>
<dbReference type="GO" id="GO:0005886">
    <property type="term" value="C:plasma membrane"/>
    <property type="evidence" value="ECO:0007669"/>
    <property type="project" value="TreeGrafter"/>
</dbReference>
<evidence type="ECO:0000256" key="3">
    <source>
        <dbReference type="ARBA" id="ARBA00022989"/>
    </source>
</evidence>
<keyword evidence="5 8" id="KW-0472">Membrane</keyword>
<evidence type="ECO:0000256" key="6">
    <source>
        <dbReference type="ARBA" id="ARBA00023170"/>
    </source>
</evidence>
<feature type="transmembrane region" description="Helical" evidence="8">
    <location>
        <begin position="234"/>
        <end position="257"/>
    </location>
</feature>
<dbReference type="Gene3D" id="1.20.1070.10">
    <property type="entry name" value="Rhodopsin 7-helix transmembrane proteins"/>
    <property type="match status" value="1"/>
</dbReference>
<dbReference type="InterPro" id="IPR017452">
    <property type="entry name" value="GPCR_Rhodpsn_7TM"/>
</dbReference>
<dbReference type="AlphaFoldDB" id="A0A814V8C4"/>
<proteinExistence type="predicted"/>
<dbReference type="PANTHER" id="PTHR24243:SF230">
    <property type="entry name" value="G-PROTEIN COUPLED RECEPTORS FAMILY 1 PROFILE DOMAIN-CONTAINING PROTEIN"/>
    <property type="match status" value="1"/>
</dbReference>
<evidence type="ECO:0000259" key="9">
    <source>
        <dbReference type="PROSITE" id="PS50262"/>
    </source>
</evidence>
<dbReference type="PROSITE" id="PS50262">
    <property type="entry name" value="G_PROTEIN_RECEP_F1_2"/>
    <property type="match status" value="1"/>
</dbReference>
<dbReference type="GO" id="GO:0004930">
    <property type="term" value="F:G protein-coupled receptor activity"/>
    <property type="evidence" value="ECO:0007669"/>
    <property type="project" value="UniProtKB-KW"/>
</dbReference>
<dbReference type="EMBL" id="CAJOAZ010001919">
    <property type="protein sequence ID" value="CAF3872954.1"/>
    <property type="molecule type" value="Genomic_DNA"/>
</dbReference>
<protein>
    <recommendedName>
        <fullName evidence="9">G-protein coupled receptors family 1 profile domain-containing protein</fullName>
    </recommendedName>
</protein>
<feature type="transmembrane region" description="Helical" evidence="8">
    <location>
        <begin position="56"/>
        <end position="77"/>
    </location>
</feature>
<dbReference type="SUPFAM" id="SSF81321">
    <property type="entry name" value="Family A G protein-coupled receptor-like"/>
    <property type="match status" value="1"/>
</dbReference>
<evidence type="ECO:0000256" key="7">
    <source>
        <dbReference type="ARBA" id="ARBA00023224"/>
    </source>
</evidence>
<sequence>MSDSVNSTLVIQLNLFTFQMNRYMSIFIMLFGSVGNIINLIIFYRPKHRTNPCAVYFFYASIAGLIALYSGLLSRIFAGFQLDLSATTEGLCQFRAFIIWVSTTAASWFLTYATVDRYCISCRNVNRRNLSNLRYTQRLMIITFIGASIVFAETFYCYVPNLKNSPLTCYGRSIACRLYNEISSALLFVFIPSIIMLIFGFATVQNVRKLLTSIAPSASTETTAKTIKKTDRQLIQMLIIQVVLSTIFNIPLAIYRLYLTSTLYVLKTPLRSTIENLFFQAFYLLSFMTFGMPFYIYTLTGTVFKNECTTLFQVISRKMKAFAP</sequence>
<keyword evidence="2 8" id="KW-0812">Transmembrane</keyword>
<evidence type="ECO:0000256" key="8">
    <source>
        <dbReference type="SAM" id="Phobius"/>
    </source>
</evidence>
<accession>A0A814V8C4</accession>
<name>A0A814V8C4_9BILA</name>
<comment type="subcellular location">
    <subcellularLocation>
        <location evidence="1">Membrane</location>
        <topology evidence="1">Multi-pass membrane protein</topology>
    </subcellularLocation>
</comment>
<evidence type="ECO:0000256" key="2">
    <source>
        <dbReference type="ARBA" id="ARBA00022692"/>
    </source>
</evidence>
<keyword evidence="3 8" id="KW-1133">Transmembrane helix</keyword>
<evidence type="ECO:0000313" key="10">
    <source>
        <dbReference type="EMBL" id="CAF1184544.1"/>
    </source>
</evidence>
<evidence type="ECO:0000256" key="5">
    <source>
        <dbReference type="ARBA" id="ARBA00023136"/>
    </source>
</evidence>
<dbReference type="InterPro" id="IPR000276">
    <property type="entry name" value="GPCR_Rhodpsn"/>
</dbReference>
<dbReference type="Proteomes" id="UP000663845">
    <property type="component" value="Unassembled WGS sequence"/>
</dbReference>
<feature type="transmembrane region" description="Helical" evidence="8">
    <location>
        <begin position="139"/>
        <end position="162"/>
    </location>
</feature>
<evidence type="ECO:0000313" key="11">
    <source>
        <dbReference type="EMBL" id="CAF3872954.1"/>
    </source>
</evidence>
<feature type="transmembrane region" description="Helical" evidence="8">
    <location>
        <begin position="23"/>
        <end position="44"/>
    </location>
</feature>
<dbReference type="Pfam" id="PF00001">
    <property type="entry name" value="7tm_1"/>
    <property type="match status" value="1"/>
</dbReference>
<keyword evidence="4" id="KW-0297">G-protein coupled receptor</keyword>
<feature type="transmembrane region" description="Helical" evidence="8">
    <location>
        <begin position="277"/>
        <end position="297"/>
    </location>
</feature>
<dbReference type="Proteomes" id="UP000663844">
    <property type="component" value="Unassembled WGS sequence"/>
</dbReference>
<keyword evidence="6" id="KW-0675">Receptor</keyword>
<evidence type="ECO:0000256" key="1">
    <source>
        <dbReference type="ARBA" id="ARBA00004141"/>
    </source>
</evidence>
<dbReference type="EMBL" id="CAJNOG010000340">
    <property type="protein sequence ID" value="CAF1184544.1"/>
    <property type="molecule type" value="Genomic_DNA"/>
</dbReference>
<evidence type="ECO:0000256" key="4">
    <source>
        <dbReference type="ARBA" id="ARBA00023040"/>
    </source>
</evidence>
<evidence type="ECO:0000313" key="12">
    <source>
        <dbReference type="Proteomes" id="UP000663845"/>
    </source>
</evidence>
<dbReference type="PANTHER" id="PTHR24243">
    <property type="entry name" value="G-PROTEIN COUPLED RECEPTOR"/>
    <property type="match status" value="1"/>
</dbReference>
<keyword evidence="7" id="KW-0807">Transducer</keyword>
<organism evidence="10 12">
    <name type="scientific">Adineta steineri</name>
    <dbReference type="NCBI Taxonomy" id="433720"/>
    <lineage>
        <taxon>Eukaryota</taxon>
        <taxon>Metazoa</taxon>
        <taxon>Spiralia</taxon>
        <taxon>Gnathifera</taxon>
        <taxon>Rotifera</taxon>
        <taxon>Eurotatoria</taxon>
        <taxon>Bdelloidea</taxon>
        <taxon>Adinetida</taxon>
        <taxon>Adinetidae</taxon>
        <taxon>Adineta</taxon>
    </lineage>
</organism>
<feature type="domain" description="G-protein coupled receptors family 1 profile" evidence="9">
    <location>
        <begin position="35"/>
        <end position="297"/>
    </location>
</feature>
<comment type="caution">
    <text evidence="10">The sequence shown here is derived from an EMBL/GenBank/DDBJ whole genome shotgun (WGS) entry which is preliminary data.</text>
</comment>